<dbReference type="InterPro" id="IPR009057">
    <property type="entry name" value="Homeodomain-like_sf"/>
</dbReference>
<protein>
    <submittedName>
        <fullName evidence="6">Fis family transcriptional regulator</fullName>
    </submittedName>
</protein>
<dbReference type="Pfam" id="PF25601">
    <property type="entry name" value="AAA_lid_14"/>
    <property type="match status" value="1"/>
</dbReference>
<reference evidence="6 7" key="1">
    <citation type="submission" date="2018-03" db="EMBL/GenBank/DDBJ databases">
        <title>Characteristics and genome of n-alkane degrading marine bacteria Gordonia iterans isolated from crude oil contaminated in Tae-an, South Korea.</title>
        <authorList>
            <person name="Lee S.-S."/>
            <person name="Kim H."/>
        </authorList>
    </citation>
    <scope>NUCLEOTIDE SEQUENCE [LARGE SCALE GENOMIC DNA]</scope>
    <source>
        <strain evidence="6 7">Co17</strain>
    </source>
</reference>
<dbReference type="SUPFAM" id="SSF52540">
    <property type="entry name" value="P-loop containing nucleoside triphosphate hydrolases"/>
    <property type="match status" value="1"/>
</dbReference>
<evidence type="ECO:0000256" key="3">
    <source>
        <dbReference type="ARBA" id="ARBA00023015"/>
    </source>
</evidence>
<dbReference type="Gene3D" id="1.10.8.60">
    <property type="match status" value="1"/>
</dbReference>
<dbReference type="PROSITE" id="PS50045">
    <property type="entry name" value="SIGMA54_INTERACT_4"/>
    <property type="match status" value="1"/>
</dbReference>
<dbReference type="Pfam" id="PF02954">
    <property type="entry name" value="HTH_8"/>
    <property type="match status" value="1"/>
</dbReference>
<accession>A0A2S0KGP1</accession>
<keyword evidence="1" id="KW-0547">Nucleotide-binding</keyword>
<sequence length="574" mass="61333">MSTPTPTEKPSDPCLPAYVEQSWNRSREAGLAPDRVVTQYEHVADLDFQRRLVQCASPVLDRLQQDLGGMPLSVALTDEHARVILRRDSDHRLARLLDSAYFAPGFDYSEERVGTNGVGTAIESGMPVYIDGVQHFNEGIRAFTCAGAPVHDPVTGRLEGIVDISCLARHANPMMRQLVAGAARDIESELSSRGSAKQRAVLAAFIAACRRRSGAVYSLSCGVFMSNTSGTPLLDPVDEAFLREEAQSMLAPSSLDRFALVLPSGQSIEVRRTHVEEHGDPAGVVLEVEPSPAGSVTAISVGRRAPSLPGAVGGSPQWSRCRTALAALASSSTNTLLVGEEGTGRVTLARGAHLNKNPQAPCAVVDCASPTAVTAVTEALRSGATTIILRGIDDLTPHDDGLIAGMIGDDQHGYPARWIVATARAGNDALLESTLVPVLERTVEVPALRHHPDDIPDIAEMHLAQLAPQRSVVLSDGLVRALKKYPWPGNVTELVHTLRQALRANLTGALDVGDLPPSVHSVPKRMMTALETAERDTIVKALQEHGGNRAKAARVLGIARSSLYRKIDTYGISL</sequence>
<dbReference type="AlphaFoldDB" id="A0A2S0KGP1"/>
<dbReference type="KEGG" id="git:C6V83_11890"/>
<dbReference type="GO" id="GO:0006355">
    <property type="term" value="P:regulation of DNA-templated transcription"/>
    <property type="evidence" value="ECO:0007669"/>
    <property type="project" value="InterPro"/>
</dbReference>
<name>A0A2S0KGP1_9ACTN</name>
<keyword evidence="4" id="KW-0804">Transcription</keyword>
<dbReference type="OrthoDB" id="5496274at2"/>
<evidence type="ECO:0000259" key="5">
    <source>
        <dbReference type="PROSITE" id="PS50045"/>
    </source>
</evidence>
<keyword evidence="2" id="KW-0067">ATP-binding</keyword>
<dbReference type="Gene3D" id="1.10.10.60">
    <property type="entry name" value="Homeodomain-like"/>
    <property type="match status" value="1"/>
</dbReference>
<dbReference type="GO" id="GO:0005524">
    <property type="term" value="F:ATP binding"/>
    <property type="evidence" value="ECO:0007669"/>
    <property type="project" value="UniProtKB-KW"/>
</dbReference>
<dbReference type="InterPro" id="IPR029016">
    <property type="entry name" value="GAF-like_dom_sf"/>
</dbReference>
<keyword evidence="7" id="KW-1185">Reference proteome</keyword>
<dbReference type="GO" id="GO:0043565">
    <property type="term" value="F:sequence-specific DNA binding"/>
    <property type="evidence" value="ECO:0007669"/>
    <property type="project" value="InterPro"/>
</dbReference>
<dbReference type="SUPFAM" id="SSF46689">
    <property type="entry name" value="Homeodomain-like"/>
    <property type="match status" value="1"/>
</dbReference>
<proteinExistence type="predicted"/>
<dbReference type="Proteomes" id="UP000239814">
    <property type="component" value="Chromosome"/>
</dbReference>
<dbReference type="EMBL" id="CP027433">
    <property type="protein sequence ID" value="AVM00858.1"/>
    <property type="molecule type" value="Genomic_DNA"/>
</dbReference>
<dbReference type="PANTHER" id="PTHR32071">
    <property type="entry name" value="TRANSCRIPTIONAL REGULATORY PROTEIN"/>
    <property type="match status" value="1"/>
</dbReference>
<evidence type="ECO:0000256" key="2">
    <source>
        <dbReference type="ARBA" id="ARBA00022840"/>
    </source>
</evidence>
<dbReference type="PANTHER" id="PTHR32071:SF122">
    <property type="entry name" value="SIGMA FACTOR"/>
    <property type="match status" value="1"/>
</dbReference>
<evidence type="ECO:0000313" key="6">
    <source>
        <dbReference type="EMBL" id="AVM00858.1"/>
    </source>
</evidence>
<dbReference type="Gene3D" id="3.30.450.40">
    <property type="match status" value="1"/>
</dbReference>
<dbReference type="InterPro" id="IPR002078">
    <property type="entry name" value="Sigma_54_int"/>
</dbReference>
<feature type="domain" description="Sigma-54 factor interaction" evidence="5">
    <location>
        <begin position="311"/>
        <end position="503"/>
    </location>
</feature>
<evidence type="ECO:0000313" key="7">
    <source>
        <dbReference type="Proteomes" id="UP000239814"/>
    </source>
</evidence>
<dbReference type="RefSeq" id="WP_105942571.1">
    <property type="nucleotide sequence ID" value="NZ_CP027433.1"/>
</dbReference>
<gene>
    <name evidence="6" type="ORF">C6V83_11890</name>
</gene>
<keyword evidence="3" id="KW-0805">Transcription regulation</keyword>
<evidence type="ECO:0000256" key="1">
    <source>
        <dbReference type="ARBA" id="ARBA00022741"/>
    </source>
</evidence>
<dbReference type="Gene3D" id="3.40.50.300">
    <property type="entry name" value="P-loop containing nucleotide triphosphate hydrolases"/>
    <property type="match status" value="1"/>
</dbReference>
<organism evidence="6 7">
    <name type="scientific">Gordonia iterans</name>
    <dbReference type="NCBI Taxonomy" id="1004901"/>
    <lineage>
        <taxon>Bacteria</taxon>
        <taxon>Bacillati</taxon>
        <taxon>Actinomycetota</taxon>
        <taxon>Actinomycetes</taxon>
        <taxon>Mycobacteriales</taxon>
        <taxon>Gordoniaceae</taxon>
        <taxon>Gordonia</taxon>
    </lineage>
</organism>
<dbReference type="PRINTS" id="PR01590">
    <property type="entry name" value="HTHFIS"/>
</dbReference>
<dbReference type="InterPro" id="IPR002197">
    <property type="entry name" value="HTH_Fis"/>
</dbReference>
<evidence type="ECO:0000256" key="4">
    <source>
        <dbReference type="ARBA" id="ARBA00023163"/>
    </source>
</evidence>
<dbReference type="InterPro" id="IPR058031">
    <property type="entry name" value="AAA_lid_NorR"/>
</dbReference>
<dbReference type="InterPro" id="IPR027417">
    <property type="entry name" value="P-loop_NTPase"/>
</dbReference>